<accession>A0A2W7NC04</accession>
<evidence type="ECO:0000256" key="1">
    <source>
        <dbReference type="ARBA" id="ARBA00004651"/>
    </source>
</evidence>
<feature type="transmembrane region" description="Helical" evidence="6">
    <location>
        <begin position="146"/>
        <end position="164"/>
    </location>
</feature>
<reference evidence="7 8" key="1">
    <citation type="submission" date="2018-06" db="EMBL/GenBank/DDBJ databases">
        <title>Genomic Encyclopedia of Archaeal and Bacterial Type Strains, Phase II (KMG-II): from individual species to whole genera.</title>
        <authorList>
            <person name="Goeker M."/>
        </authorList>
    </citation>
    <scope>NUCLEOTIDE SEQUENCE [LARGE SCALE GENOMIC DNA]</scope>
    <source>
        <strain evidence="7 8">DSM 22009</strain>
    </source>
</reference>
<comment type="caution">
    <text evidence="7">The sequence shown here is derived from an EMBL/GenBank/DDBJ whole genome shotgun (WGS) entry which is preliminary data.</text>
</comment>
<feature type="transmembrane region" description="Helical" evidence="6">
    <location>
        <begin position="279"/>
        <end position="299"/>
    </location>
</feature>
<keyword evidence="4 6" id="KW-1133">Transmembrane helix</keyword>
<feature type="transmembrane region" description="Helical" evidence="6">
    <location>
        <begin position="93"/>
        <end position="111"/>
    </location>
</feature>
<feature type="transmembrane region" description="Helical" evidence="6">
    <location>
        <begin position="206"/>
        <end position="226"/>
    </location>
</feature>
<evidence type="ECO:0000256" key="3">
    <source>
        <dbReference type="ARBA" id="ARBA00022692"/>
    </source>
</evidence>
<dbReference type="PANTHER" id="PTHR30482">
    <property type="entry name" value="HIGH-AFFINITY BRANCHED-CHAIN AMINO ACID TRANSPORT SYSTEM PERMEASE"/>
    <property type="match status" value="1"/>
</dbReference>
<keyword evidence="8" id="KW-1185">Reference proteome</keyword>
<evidence type="ECO:0000256" key="4">
    <source>
        <dbReference type="ARBA" id="ARBA00022989"/>
    </source>
</evidence>
<gene>
    <name evidence="7" type="ORF">LX81_04180</name>
</gene>
<evidence type="ECO:0000256" key="6">
    <source>
        <dbReference type="SAM" id="Phobius"/>
    </source>
</evidence>
<feature type="transmembrane region" description="Helical" evidence="6">
    <location>
        <begin position="67"/>
        <end position="86"/>
    </location>
</feature>
<dbReference type="EMBL" id="QKZL01000043">
    <property type="protein sequence ID" value="PZX10586.1"/>
    <property type="molecule type" value="Genomic_DNA"/>
</dbReference>
<organism evidence="7 8">
    <name type="scientific">Palleronia aestuarii</name>
    <dbReference type="NCBI Taxonomy" id="568105"/>
    <lineage>
        <taxon>Bacteria</taxon>
        <taxon>Pseudomonadati</taxon>
        <taxon>Pseudomonadota</taxon>
        <taxon>Alphaproteobacteria</taxon>
        <taxon>Rhodobacterales</taxon>
        <taxon>Roseobacteraceae</taxon>
        <taxon>Palleronia</taxon>
    </lineage>
</organism>
<dbReference type="CDD" id="cd06581">
    <property type="entry name" value="TM_PBP1_LivM_like"/>
    <property type="match status" value="1"/>
</dbReference>
<sequence>MNTRYNDVTAVTTRREGSLWRAIGHLEGPQTIGRGPLFWGLVSLAIVAAAIYPLFADAWTVGNAAYFMVWTFMAMGLGVVWGYAGALSFGQTAFFGLAGYAYGVLTINIGTAYGFTIAAILLSILLAGLFALLIGYFMFYGRIRGVFIGIVTLSVTLVLETFMAQTAGPQWRIGEARLNGFNGMSGMPPLTIPWPGGDLALFPGRGFYYVLLGLVVACYLGLRMLLNARFGNVLVAIRENPHRAEMLGYDIRLYQTLAFGLGGALAGLSGALYTAWGQYITPSSMGLTAAALPIVWVAVGGRRDITATLLGTILVLAGFQSLTIYGSQYALVVMGSLLLLTVLAAPEGLIVAAMTGARSLWRRARR</sequence>
<evidence type="ECO:0000256" key="5">
    <source>
        <dbReference type="ARBA" id="ARBA00023136"/>
    </source>
</evidence>
<dbReference type="GO" id="GO:0005886">
    <property type="term" value="C:plasma membrane"/>
    <property type="evidence" value="ECO:0007669"/>
    <property type="project" value="UniProtKB-SubCell"/>
</dbReference>
<evidence type="ECO:0000313" key="7">
    <source>
        <dbReference type="EMBL" id="PZX10586.1"/>
    </source>
</evidence>
<dbReference type="Pfam" id="PF02653">
    <property type="entry name" value="BPD_transp_2"/>
    <property type="match status" value="1"/>
</dbReference>
<feature type="transmembrane region" description="Helical" evidence="6">
    <location>
        <begin position="117"/>
        <end position="139"/>
    </location>
</feature>
<evidence type="ECO:0000256" key="2">
    <source>
        <dbReference type="ARBA" id="ARBA00022475"/>
    </source>
</evidence>
<keyword evidence="2" id="KW-1003">Cell membrane</keyword>
<dbReference type="RefSeq" id="WP_111539145.1">
    <property type="nucleotide sequence ID" value="NZ_QKZL01000043.1"/>
</dbReference>
<feature type="transmembrane region" description="Helical" evidence="6">
    <location>
        <begin position="306"/>
        <end position="325"/>
    </location>
</feature>
<dbReference type="InterPro" id="IPR001851">
    <property type="entry name" value="ABC_transp_permease"/>
</dbReference>
<dbReference type="PANTHER" id="PTHR30482:SF4">
    <property type="entry name" value="SLR1201 PROTEIN"/>
    <property type="match status" value="1"/>
</dbReference>
<dbReference type="OrthoDB" id="9034298at2"/>
<dbReference type="GO" id="GO:0015658">
    <property type="term" value="F:branched-chain amino acid transmembrane transporter activity"/>
    <property type="evidence" value="ECO:0007669"/>
    <property type="project" value="InterPro"/>
</dbReference>
<comment type="subcellular location">
    <subcellularLocation>
        <location evidence="1">Cell membrane</location>
        <topology evidence="1">Multi-pass membrane protein</topology>
    </subcellularLocation>
</comment>
<keyword evidence="3 6" id="KW-0812">Transmembrane</keyword>
<name>A0A2W7NC04_9RHOB</name>
<dbReference type="AlphaFoldDB" id="A0A2W7NC04"/>
<proteinExistence type="predicted"/>
<dbReference type="Proteomes" id="UP000248916">
    <property type="component" value="Unassembled WGS sequence"/>
</dbReference>
<protein>
    <submittedName>
        <fullName evidence="7">Branched-chain amino acid transport system permease protein</fullName>
    </submittedName>
</protein>
<keyword evidence="5 6" id="KW-0472">Membrane</keyword>
<evidence type="ECO:0000313" key="8">
    <source>
        <dbReference type="Proteomes" id="UP000248916"/>
    </source>
</evidence>
<feature type="transmembrane region" description="Helical" evidence="6">
    <location>
        <begin position="37"/>
        <end position="55"/>
    </location>
</feature>
<feature type="transmembrane region" description="Helical" evidence="6">
    <location>
        <begin position="253"/>
        <end position="273"/>
    </location>
</feature>
<feature type="transmembrane region" description="Helical" evidence="6">
    <location>
        <begin position="331"/>
        <end position="357"/>
    </location>
</feature>
<dbReference type="InterPro" id="IPR043428">
    <property type="entry name" value="LivM-like"/>
</dbReference>